<feature type="transmembrane region" description="Helical" evidence="1">
    <location>
        <begin position="129"/>
        <end position="156"/>
    </location>
</feature>
<sequence length="307" mass="34704">MNDNYIELRTRSTFGDIVNTYFLFLKYNFKSYTNLYLRYNAASIALTLIASYLLVTGFLGLASRDFRFGMSNNIESDSYFIAGLIVFLLIIFVTSLINYSFSSAFIAQYVNNQGHINPKTIWRSILNNLGTIIVFILIGALLYGLYLIITVMVSFIPLLGMIIQYGLSFTLAAVFGLTFMSIFSSNKSFGEAISEGFDLTFSNFWRVILFGLVIGILNFLISALIVAIPSVIIGVYVYFSVESNVDLLTNTFSTLVFTFGFAAFILSFIYTQALSQLSYGILYYNLYEVKYNVFLQKKIEQIGINEQ</sequence>
<keyword evidence="1" id="KW-0472">Membrane</keyword>
<comment type="caution">
    <text evidence="2">The sequence shown here is derived from an EMBL/GenBank/DDBJ whole genome shotgun (WGS) entry which is preliminary data.</text>
</comment>
<protein>
    <submittedName>
        <fullName evidence="2">Uncharacterized protein</fullName>
    </submittedName>
</protein>
<evidence type="ECO:0000256" key="1">
    <source>
        <dbReference type="SAM" id="Phobius"/>
    </source>
</evidence>
<keyword evidence="3" id="KW-1185">Reference proteome</keyword>
<evidence type="ECO:0000313" key="3">
    <source>
        <dbReference type="Proteomes" id="UP000676776"/>
    </source>
</evidence>
<evidence type="ECO:0000313" key="2">
    <source>
        <dbReference type="EMBL" id="MBO3116616.1"/>
    </source>
</evidence>
<feature type="transmembrane region" description="Helical" evidence="1">
    <location>
        <begin position="251"/>
        <end position="270"/>
    </location>
</feature>
<organism evidence="2 3">
    <name type="scientific">Winogradskyella pelagia</name>
    <dbReference type="NCBI Taxonomy" id="2819984"/>
    <lineage>
        <taxon>Bacteria</taxon>
        <taxon>Pseudomonadati</taxon>
        <taxon>Bacteroidota</taxon>
        <taxon>Flavobacteriia</taxon>
        <taxon>Flavobacteriales</taxon>
        <taxon>Flavobacteriaceae</taxon>
        <taxon>Winogradskyella</taxon>
    </lineage>
</organism>
<feature type="transmembrane region" description="Helical" evidence="1">
    <location>
        <begin position="207"/>
        <end position="239"/>
    </location>
</feature>
<dbReference type="EMBL" id="JAGEVF010000005">
    <property type="protein sequence ID" value="MBO3116616.1"/>
    <property type="molecule type" value="Genomic_DNA"/>
</dbReference>
<feature type="transmembrane region" description="Helical" evidence="1">
    <location>
        <begin position="162"/>
        <end position="186"/>
    </location>
</feature>
<feature type="transmembrane region" description="Helical" evidence="1">
    <location>
        <begin position="36"/>
        <end position="59"/>
    </location>
</feature>
<dbReference type="Proteomes" id="UP000676776">
    <property type="component" value="Unassembled WGS sequence"/>
</dbReference>
<gene>
    <name evidence="2" type="ORF">J4050_07655</name>
</gene>
<feature type="transmembrane region" description="Helical" evidence="1">
    <location>
        <begin position="79"/>
        <end position="99"/>
    </location>
</feature>
<proteinExistence type="predicted"/>
<keyword evidence="1" id="KW-1133">Transmembrane helix</keyword>
<dbReference type="RefSeq" id="WP_208153949.1">
    <property type="nucleotide sequence ID" value="NZ_JAGEVF010000005.1"/>
</dbReference>
<reference evidence="2 3" key="1">
    <citation type="submission" date="2021-03" db="EMBL/GenBank/DDBJ databases">
        <title>Winogradskyella sp. nov., isolated from costal sediment.</title>
        <authorList>
            <person name="Gao C."/>
        </authorList>
    </citation>
    <scope>NUCLEOTIDE SEQUENCE [LARGE SCALE GENOMIC DNA]</scope>
    <source>
        <strain evidence="2 3">DF17</strain>
    </source>
</reference>
<name>A0ABS3T1I8_9FLAO</name>
<accession>A0ABS3T1I8</accession>
<keyword evidence="1" id="KW-0812">Transmembrane</keyword>